<keyword evidence="7 8" id="KW-0472">Membrane</keyword>
<evidence type="ECO:0000256" key="2">
    <source>
        <dbReference type="ARBA" id="ARBA00007935"/>
    </source>
</evidence>
<name>A0A1M5X4T0_9FIRM</name>
<evidence type="ECO:0000313" key="10">
    <source>
        <dbReference type="Proteomes" id="UP000184389"/>
    </source>
</evidence>
<feature type="transmembrane region" description="Helical" evidence="8">
    <location>
        <begin position="12"/>
        <end position="34"/>
    </location>
</feature>
<evidence type="ECO:0000256" key="5">
    <source>
        <dbReference type="ARBA" id="ARBA00022692"/>
    </source>
</evidence>
<dbReference type="Proteomes" id="UP000184389">
    <property type="component" value="Unassembled WGS sequence"/>
</dbReference>
<evidence type="ECO:0000256" key="4">
    <source>
        <dbReference type="ARBA" id="ARBA00022475"/>
    </source>
</evidence>
<feature type="transmembrane region" description="Helical" evidence="8">
    <location>
        <begin position="74"/>
        <end position="94"/>
    </location>
</feature>
<dbReference type="AlphaFoldDB" id="A0A1M5X4T0"/>
<accession>A0A1M5X4T0</accession>
<feature type="transmembrane region" description="Helical" evidence="8">
    <location>
        <begin position="254"/>
        <end position="283"/>
    </location>
</feature>
<reference evidence="9 10" key="1">
    <citation type="submission" date="2016-11" db="EMBL/GenBank/DDBJ databases">
        <authorList>
            <person name="Jaros S."/>
            <person name="Januszkiewicz K."/>
            <person name="Wedrychowicz H."/>
        </authorList>
    </citation>
    <scope>NUCLEOTIDE SEQUENCE [LARGE SCALE GENOMIC DNA]</scope>
    <source>
        <strain evidence="9 10">DSM 13106</strain>
    </source>
</reference>
<feature type="transmembrane region" description="Helical" evidence="8">
    <location>
        <begin position="295"/>
        <end position="318"/>
    </location>
</feature>
<keyword evidence="3" id="KW-0813">Transport</keyword>
<keyword evidence="10" id="KW-1185">Reference proteome</keyword>
<dbReference type="Gene3D" id="1.10.3470.10">
    <property type="entry name" value="ABC transporter involved in vitamin B12 uptake, BtuC"/>
    <property type="match status" value="1"/>
</dbReference>
<comment type="subcellular location">
    <subcellularLocation>
        <location evidence="1">Cell membrane</location>
        <topology evidence="1">Multi-pass membrane protein</topology>
    </subcellularLocation>
</comment>
<sequence length="349" mass="37537">MSLKRSKNKYATIVVSLVLALIFSVVLFSTIGTANIKILDTFKIIGSKLPFIGGKINIDGIPDSHKTIILKIRLPRVLLGVLVGASLSSAGVAFQGMFKNPMADPYVMGISSGAALGASLAIILGMRKTIFAISPISFFAFIGSLITVFSVYFISRVKNKVPVTNLLLSGVAIGQFLTAIMSFLMVIYSKDMEKIIFWTLGSLSGKGWEPLIRIALPTIASIAILNFFARDLNIILTGEESAKSLGVEVEKIKIYILVLSSFMTAMVVSVSGIIGFVGLIIPHIVRLLVGPDHRILLPSAALVGGIFMIFADTIARTIISPVEIPVGIITAMFGGPFFIYLLRKKKKGI</sequence>
<dbReference type="CDD" id="cd06550">
    <property type="entry name" value="TM_ABC_iron-siderophores_like"/>
    <property type="match status" value="1"/>
</dbReference>
<dbReference type="InterPro" id="IPR000522">
    <property type="entry name" value="ABC_transptr_permease_BtuC"/>
</dbReference>
<comment type="similarity">
    <text evidence="2">Belongs to the binding-protein-dependent transport system permease family. FecCD subfamily.</text>
</comment>
<dbReference type="FunFam" id="1.10.3470.10:FF:000001">
    <property type="entry name" value="Vitamin B12 ABC transporter permease BtuC"/>
    <property type="match status" value="1"/>
</dbReference>
<feature type="transmembrane region" description="Helical" evidence="8">
    <location>
        <begin position="106"/>
        <end position="124"/>
    </location>
</feature>
<dbReference type="STRING" id="1123281.SAMN02745180_01485"/>
<proteinExistence type="inferred from homology"/>
<gene>
    <name evidence="9" type="ORF">SAMN02745180_01485</name>
</gene>
<feature type="transmembrane region" description="Helical" evidence="8">
    <location>
        <begin position="324"/>
        <end position="342"/>
    </location>
</feature>
<protein>
    <submittedName>
        <fullName evidence="9">Iron complex transport system permease protein</fullName>
    </submittedName>
</protein>
<dbReference type="PANTHER" id="PTHR30472">
    <property type="entry name" value="FERRIC ENTEROBACTIN TRANSPORT SYSTEM PERMEASE PROTEIN"/>
    <property type="match status" value="1"/>
</dbReference>
<feature type="transmembrane region" description="Helical" evidence="8">
    <location>
        <begin position="136"/>
        <end position="154"/>
    </location>
</feature>
<organism evidence="9 10">
    <name type="scientific">Sporanaerobacter acetigenes DSM 13106</name>
    <dbReference type="NCBI Taxonomy" id="1123281"/>
    <lineage>
        <taxon>Bacteria</taxon>
        <taxon>Bacillati</taxon>
        <taxon>Bacillota</taxon>
        <taxon>Tissierellia</taxon>
        <taxon>Tissierellales</taxon>
        <taxon>Sporanaerobacteraceae</taxon>
        <taxon>Sporanaerobacter</taxon>
    </lineage>
</organism>
<evidence type="ECO:0000256" key="6">
    <source>
        <dbReference type="ARBA" id="ARBA00022989"/>
    </source>
</evidence>
<dbReference type="GO" id="GO:0005886">
    <property type="term" value="C:plasma membrane"/>
    <property type="evidence" value="ECO:0007669"/>
    <property type="project" value="UniProtKB-SubCell"/>
</dbReference>
<evidence type="ECO:0000256" key="7">
    <source>
        <dbReference type="ARBA" id="ARBA00023136"/>
    </source>
</evidence>
<dbReference type="Pfam" id="PF01032">
    <property type="entry name" value="FecCD"/>
    <property type="match status" value="1"/>
</dbReference>
<dbReference type="InterPro" id="IPR037294">
    <property type="entry name" value="ABC_BtuC-like"/>
</dbReference>
<dbReference type="GO" id="GO:0033214">
    <property type="term" value="P:siderophore-iron import into cell"/>
    <property type="evidence" value="ECO:0007669"/>
    <property type="project" value="TreeGrafter"/>
</dbReference>
<keyword evidence="6 8" id="KW-1133">Transmembrane helix</keyword>
<feature type="transmembrane region" description="Helical" evidence="8">
    <location>
        <begin position="166"/>
        <end position="189"/>
    </location>
</feature>
<dbReference type="RefSeq" id="WP_200796535.1">
    <property type="nucleotide sequence ID" value="NZ_FQXR01000006.1"/>
</dbReference>
<evidence type="ECO:0000256" key="8">
    <source>
        <dbReference type="SAM" id="Phobius"/>
    </source>
</evidence>
<evidence type="ECO:0000256" key="1">
    <source>
        <dbReference type="ARBA" id="ARBA00004651"/>
    </source>
</evidence>
<dbReference type="SUPFAM" id="SSF81345">
    <property type="entry name" value="ABC transporter involved in vitamin B12 uptake, BtuC"/>
    <property type="match status" value="1"/>
</dbReference>
<dbReference type="GO" id="GO:0022857">
    <property type="term" value="F:transmembrane transporter activity"/>
    <property type="evidence" value="ECO:0007669"/>
    <property type="project" value="InterPro"/>
</dbReference>
<evidence type="ECO:0000256" key="3">
    <source>
        <dbReference type="ARBA" id="ARBA00022448"/>
    </source>
</evidence>
<dbReference type="PANTHER" id="PTHR30472:SF25">
    <property type="entry name" value="ABC TRANSPORTER PERMEASE PROTEIN MJ0876-RELATED"/>
    <property type="match status" value="1"/>
</dbReference>
<keyword evidence="4" id="KW-1003">Cell membrane</keyword>
<evidence type="ECO:0000313" key="9">
    <source>
        <dbReference type="EMBL" id="SHH94839.1"/>
    </source>
</evidence>
<dbReference type="EMBL" id="FQXR01000006">
    <property type="protein sequence ID" value="SHH94839.1"/>
    <property type="molecule type" value="Genomic_DNA"/>
</dbReference>
<feature type="transmembrane region" description="Helical" evidence="8">
    <location>
        <begin position="210"/>
        <end position="229"/>
    </location>
</feature>
<keyword evidence="5 8" id="KW-0812">Transmembrane</keyword>